<keyword evidence="4" id="KW-0808">Transferase</keyword>
<evidence type="ECO:0000256" key="7">
    <source>
        <dbReference type="ARBA" id="ARBA00022840"/>
    </source>
</evidence>
<gene>
    <name evidence="10" type="ORF">AGOR_G00154680</name>
</gene>
<dbReference type="Pfam" id="PF00069">
    <property type="entry name" value="Pkinase"/>
    <property type="match status" value="1"/>
</dbReference>
<evidence type="ECO:0000256" key="3">
    <source>
        <dbReference type="ARBA" id="ARBA00022527"/>
    </source>
</evidence>
<dbReference type="GO" id="GO:0005524">
    <property type="term" value="F:ATP binding"/>
    <property type="evidence" value="ECO:0007669"/>
    <property type="project" value="UniProtKB-UniRule"/>
</dbReference>
<dbReference type="InterPro" id="IPR041087">
    <property type="entry name" value="TBK1_ULD"/>
</dbReference>
<dbReference type="InterPro" id="IPR051180">
    <property type="entry name" value="IKK"/>
</dbReference>
<dbReference type="SMART" id="SM00220">
    <property type="entry name" value="S_TKc"/>
    <property type="match status" value="1"/>
</dbReference>
<feature type="binding site" evidence="8">
    <location>
        <position position="73"/>
    </location>
    <ligand>
        <name>ATP</name>
        <dbReference type="ChEBI" id="CHEBI:30616"/>
    </ligand>
</feature>
<evidence type="ECO:0000256" key="5">
    <source>
        <dbReference type="ARBA" id="ARBA00022741"/>
    </source>
</evidence>
<dbReference type="Proteomes" id="UP000829720">
    <property type="component" value="Unassembled WGS sequence"/>
</dbReference>
<evidence type="ECO:0000313" key="11">
    <source>
        <dbReference type="Proteomes" id="UP000829720"/>
    </source>
</evidence>
<dbReference type="InterPro" id="IPR000719">
    <property type="entry name" value="Prot_kinase_dom"/>
</dbReference>
<evidence type="ECO:0000313" key="10">
    <source>
        <dbReference type="EMBL" id="KAI1890534.1"/>
    </source>
</evidence>
<organism evidence="10 11">
    <name type="scientific">Albula goreensis</name>
    <dbReference type="NCBI Taxonomy" id="1534307"/>
    <lineage>
        <taxon>Eukaryota</taxon>
        <taxon>Metazoa</taxon>
        <taxon>Chordata</taxon>
        <taxon>Craniata</taxon>
        <taxon>Vertebrata</taxon>
        <taxon>Euteleostomi</taxon>
        <taxon>Actinopterygii</taxon>
        <taxon>Neopterygii</taxon>
        <taxon>Teleostei</taxon>
        <taxon>Albuliformes</taxon>
        <taxon>Albulidae</taxon>
        <taxon>Albula</taxon>
    </lineage>
</organism>
<dbReference type="Gene3D" id="1.20.1270.420">
    <property type="match status" value="1"/>
</dbReference>
<dbReference type="PROSITE" id="PS00107">
    <property type="entry name" value="PROTEIN_KINASE_ATP"/>
    <property type="match status" value="1"/>
</dbReference>
<dbReference type="Gene3D" id="1.10.510.10">
    <property type="entry name" value="Transferase(Phosphotransferase) domain 1"/>
    <property type="match status" value="1"/>
</dbReference>
<dbReference type="CDD" id="cd21933">
    <property type="entry name" value="TBK1_IKKE-like_C"/>
    <property type="match status" value="1"/>
</dbReference>
<dbReference type="EMBL" id="JAERUA010000014">
    <property type="protein sequence ID" value="KAI1890534.1"/>
    <property type="molecule type" value="Genomic_DNA"/>
</dbReference>
<comment type="subcellular location">
    <subcellularLocation>
        <location evidence="1">Cytoplasm</location>
    </subcellularLocation>
</comment>
<keyword evidence="6" id="KW-0418">Kinase</keyword>
<protein>
    <recommendedName>
        <fullName evidence="9">Protein kinase domain-containing protein</fullName>
    </recommendedName>
</protein>
<dbReference type="PROSITE" id="PS50011">
    <property type="entry name" value="PROTEIN_KINASE_DOM"/>
    <property type="match status" value="1"/>
</dbReference>
<comment type="caution">
    <text evidence="10">The sequence shown here is derived from an EMBL/GenBank/DDBJ whole genome shotgun (WGS) entry which is preliminary data.</text>
</comment>
<dbReference type="Pfam" id="PF18396">
    <property type="entry name" value="TBK1_ULD"/>
    <property type="match status" value="1"/>
</dbReference>
<dbReference type="Pfam" id="PF18394">
    <property type="entry name" value="TBK1_CCD1"/>
    <property type="match status" value="1"/>
</dbReference>
<dbReference type="Gene3D" id="3.10.20.90">
    <property type="entry name" value="Phosphatidylinositol 3-kinase Catalytic Subunit, Chain A, domain 1"/>
    <property type="match status" value="1"/>
</dbReference>
<proteinExistence type="predicted"/>
<dbReference type="GO" id="GO:0005737">
    <property type="term" value="C:cytoplasm"/>
    <property type="evidence" value="ECO:0007669"/>
    <property type="project" value="UniProtKB-SubCell"/>
</dbReference>
<dbReference type="GO" id="GO:0006950">
    <property type="term" value="P:response to stress"/>
    <property type="evidence" value="ECO:0007669"/>
    <property type="project" value="UniProtKB-ARBA"/>
</dbReference>
<dbReference type="Gene3D" id="3.30.200.20">
    <property type="entry name" value="Phosphorylase Kinase, domain 1"/>
    <property type="match status" value="1"/>
</dbReference>
<dbReference type="GO" id="GO:0009967">
    <property type="term" value="P:positive regulation of signal transduction"/>
    <property type="evidence" value="ECO:0007669"/>
    <property type="project" value="UniProtKB-ARBA"/>
</dbReference>
<keyword evidence="11" id="KW-1185">Reference proteome</keyword>
<keyword evidence="7 8" id="KW-0067">ATP-binding</keyword>
<keyword evidence="2" id="KW-0963">Cytoplasm</keyword>
<evidence type="ECO:0000259" key="9">
    <source>
        <dbReference type="PROSITE" id="PS50011"/>
    </source>
</evidence>
<dbReference type="PANTHER" id="PTHR22969:SF10">
    <property type="entry name" value="INHIBITOR OF NUCLEAR FACTOR KAPPA-B KINASE SUBUNIT EPSILON"/>
    <property type="match status" value="1"/>
</dbReference>
<dbReference type="GO" id="GO:0004674">
    <property type="term" value="F:protein serine/threonine kinase activity"/>
    <property type="evidence" value="ECO:0007669"/>
    <property type="project" value="UniProtKB-KW"/>
</dbReference>
<evidence type="ECO:0000256" key="2">
    <source>
        <dbReference type="ARBA" id="ARBA00022490"/>
    </source>
</evidence>
<dbReference type="InterPro" id="IPR017441">
    <property type="entry name" value="Protein_kinase_ATP_BS"/>
</dbReference>
<dbReference type="PANTHER" id="PTHR22969">
    <property type="entry name" value="IKB KINASE"/>
    <property type="match status" value="1"/>
</dbReference>
<dbReference type="FunFam" id="1.10.510.10:FF:000100">
    <property type="entry name" value="inhibitor of nuclear factor kappa-B kinase subunit epsilon"/>
    <property type="match status" value="1"/>
</dbReference>
<keyword evidence="5 8" id="KW-0547">Nucleotide-binding</keyword>
<reference evidence="10" key="1">
    <citation type="submission" date="2021-01" db="EMBL/GenBank/DDBJ databases">
        <authorList>
            <person name="Zahm M."/>
            <person name="Roques C."/>
            <person name="Cabau C."/>
            <person name="Klopp C."/>
            <person name="Donnadieu C."/>
            <person name="Jouanno E."/>
            <person name="Lampietro C."/>
            <person name="Louis A."/>
            <person name="Herpin A."/>
            <person name="Echchiki A."/>
            <person name="Berthelot C."/>
            <person name="Parey E."/>
            <person name="Roest-Crollius H."/>
            <person name="Braasch I."/>
            <person name="Postlethwait J."/>
            <person name="Bobe J."/>
            <person name="Montfort J."/>
            <person name="Bouchez O."/>
            <person name="Begum T."/>
            <person name="Mejri S."/>
            <person name="Adams A."/>
            <person name="Chen W.-J."/>
            <person name="Guiguen Y."/>
        </authorList>
    </citation>
    <scope>NUCLEOTIDE SEQUENCE</scope>
    <source>
        <tissue evidence="10">Blood</tissue>
    </source>
</reference>
<sequence length="744" mass="85570">MTPPYENWCIHGGENFCLFINFHIRVVIPLVVRKMMASTAYHLWSMEDILGQGATASVFKARNKKTGELVAVKVFNITSYTRPYEVQMREFEMLRKLNHINIVKLFAVEEMHMNPKQKVLVMEFCSGGSLLNVLEEPENAFGLPESEFLIVLQCVVHGVNHLRENAVVHRDIKPGNIMRVVGEDGCSIYKLTDFGAARELEDDEKFVSIYGTEEYLHPDMYERAVLRKPQKKAFGVTVDLWSIGVTFYHAATGTLPFVPFGGPRKNKQMMYRITTEKPAGAIAGVQKVEDGAIEWSYHLPQCCQLSEGLKTQLVPVLSNILEADQEKCWGFDQFFAETTGILHHVSIHVFSLQQATAHRIYIHIYNTVSIFFNEVQRQTGMVPELQQYMFNGHYLFLNPSMKVVSLPLTTGDQPIFLISHQPEKIVGLLLREPETPVTPSKFDVVADFTFSKAIVGVIHQYLRIAQSLQKHQELILQGYYCYFENVRLECSNTEHRISMVSMKLLTFLNTEEKLHKLSQPSEDLADHTEIEKKLRQIQENLPIYIRDVQEFRNKLDCLRTELSRSSEILTKDKSTQKMEFLLEKITEVHKQYKKDRSEGKLNFNDEQIHKFEKINLSNNIKKVKSLLREDCSQKYRDVLTIAGKWTSALHDIQSQLKDLNSFFNQLIGELQMCEERQSQVLDIVTLRSQHWAGRQQPTDGLKDKDQMILRMNRLKDEMEAVAQELQCNNSIIESLGSLNAGPAI</sequence>
<keyword evidence="3" id="KW-0723">Serine/threonine-protein kinase</keyword>
<evidence type="ECO:0000256" key="4">
    <source>
        <dbReference type="ARBA" id="ARBA00022679"/>
    </source>
</evidence>
<evidence type="ECO:0000256" key="8">
    <source>
        <dbReference type="PROSITE-ProRule" id="PRU10141"/>
    </source>
</evidence>
<dbReference type="GO" id="GO:0010628">
    <property type="term" value="P:positive regulation of gene expression"/>
    <property type="evidence" value="ECO:0007669"/>
    <property type="project" value="UniProtKB-ARBA"/>
</dbReference>
<dbReference type="OrthoDB" id="10013850at2759"/>
<dbReference type="InterPro" id="IPR041309">
    <property type="entry name" value="TBK1_CC1"/>
</dbReference>
<dbReference type="FunFam" id="3.10.20.90:FF:000112">
    <property type="entry name" value="TANK binding kinase TBK1"/>
    <property type="match status" value="1"/>
</dbReference>
<dbReference type="GO" id="GO:0045089">
    <property type="term" value="P:positive regulation of innate immune response"/>
    <property type="evidence" value="ECO:0007669"/>
    <property type="project" value="UniProtKB-ARBA"/>
</dbReference>
<evidence type="ECO:0000256" key="6">
    <source>
        <dbReference type="ARBA" id="ARBA00022777"/>
    </source>
</evidence>
<evidence type="ECO:0000256" key="1">
    <source>
        <dbReference type="ARBA" id="ARBA00004496"/>
    </source>
</evidence>
<feature type="domain" description="Protein kinase" evidence="9">
    <location>
        <begin position="44"/>
        <end position="347"/>
    </location>
</feature>
<name>A0A8T3D4A1_9TELE</name>
<dbReference type="InterPro" id="IPR011009">
    <property type="entry name" value="Kinase-like_dom_sf"/>
</dbReference>
<dbReference type="FunFam" id="3.30.200.20:FF:000106">
    <property type="entry name" value="serine/threonine-protein kinase TBK1 isoform X1"/>
    <property type="match status" value="1"/>
</dbReference>
<accession>A0A8T3D4A1</accession>
<dbReference type="SUPFAM" id="SSF56112">
    <property type="entry name" value="Protein kinase-like (PK-like)"/>
    <property type="match status" value="1"/>
</dbReference>
<dbReference type="AlphaFoldDB" id="A0A8T3D4A1"/>